<name>A0ACB7J1R6_PLECO</name>
<dbReference type="EMBL" id="WQMT02000004">
    <property type="protein sequence ID" value="KAG9223803.1"/>
    <property type="molecule type" value="Genomic_DNA"/>
</dbReference>
<gene>
    <name evidence="1" type="ORF">CCMSSC00406_0004856</name>
</gene>
<organism evidence="1 2">
    <name type="scientific">Pleurotus cornucopiae</name>
    <name type="common">Cornucopia mushroom</name>
    <dbReference type="NCBI Taxonomy" id="5321"/>
    <lineage>
        <taxon>Eukaryota</taxon>
        <taxon>Fungi</taxon>
        <taxon>Dikarya</taxon>
        <taxon>Basidiomycota</taxon>
        <taxon>Agaricomycotina</taxon>
        <taxon>Agaricomycetes</taxon>
        <taxon>Agaricomycetidae</taxon>
        <taxon>Agaricales</taxon>
        <taxon>Pleurotineae</taxon>
        <taxon>Pleurotaceae</taxon>
        <taxon>Pleurotus</taxon>
    </lineage>
</organism>
<reference evidence="1 2" key="1">
    <citation type="journal article" date="2021" name="Appl. Environ. Microbiol.">
        <title>Genetic linkage and physical mapping for an oyster mushroom Pleurotus cornucopiae and QTL analysis for the trait cap color.</title>
        <authorList>
            <person name="Zhang Y."/>
            <person name="Gao W."/>
            <person name="Sonnenberg A."/>
            <person name="Chen Q."/>
            <person name="Zhang J."/>
            <person name="Huang C."/>
        </authorList>
    </citation>
    <scope>NUCLEOTIDE SEQUENCE [LARGE SCALE GENOMIC DNA]</scope>
    <source>
        <strain evidence="1">CCMSSC00406</strain>
    </source>
</reference>
<dbReference type="Proteomes" id="UP000824881">
    <property type="component" value="Unassembled WGS sequence"/>
</dbReference>
<evidence type="ECO:0000313" key="1">
    <source>
        <dbReference type="EMBL" id="KAG9223803.1"/>
    </source>
</evidence>
<comment type="caution">
    <text evidence="1">The sequence shown here is derived from an EMBL/GenBank/DDBJ whole genome shotgun (WGS) entry which is preliminary data.</text>
</comment>
<proteinExistence type="predicted"/>
<protein>
    <submittedName>
        <fullName evidence="1">Uncharacterized protein</fullName>
    </submittedName>
</protein>
<keyword evidence="2" id="KW-1185">Reference proteome</keyword>
<accession>A0ACB7J1R6</accession>
<evidence type="ECO:0000313" key="2">
    <source>
        <dbReference type="Proteomes" id="UP000824881"/>
    </source>
</evidence>
<sequence length="415" mass="47045">MAPTRFEPSSIRNKIKREEIARKSKRCKNQEKLKRRLAQAKDEASDPAAKKKRLAQNVPRTLDNTREFDPSILTADPSLPSSSTSNPTSTSAHDEAAADIAADPFADYFSAPVDPATPPKVLITTSPQASKRTYAFADELVGVFPGAHFVRRKKGKGFELGRIAGWAADRGYKHLCVINEDMKKPNAITLVHLPHGPTAYFKLTSIQLTREIFGHGRATPHHPELILSGLATRLGHAVGRLFQTLFPPLPEFRGRQVATLHNQRDFLFFRRHRYAFRTTDKVALQEIGPRFTLKLRSLRRDIPAVTRFGDAPPELGFDVDEREATEIGLDGGEKDTVDEDEPTKEPMNETNEQNMDEPMNEMDDIDTEEKPEQTGSADKKQKQKQKQKQKLPPKQDEFLWQWKPELETTRRTFFL</sequence>